<dbReference type="RefSeq" id="WP_021169378.1">
    <property type="nucleotide sequence ID" value="NZ_CTRP01000003.1"/>
</dbReference>
<evidence type="ECO:0000313" key="2">
    <source>
        <dbReference type="Proteomes" id="UP000049855"/>
    </source>
</evidence>
<organism evidence="1 2">
    <name type="scientific">Sporomusa ovata</name>
    <dbReference type="NCBI Taxonomy" id="2378"/>
    <lineage>
        <taxon>Bacteria</taxon>
        <taxon>Bacillati</taxon>
        <taxon>Bacillota</taxon>
        <taxon>Negativicutes</taxon>
        <taxon>Selenomonadales</taxon>
        <taxon>Sporomusaceae</taxon>
        <taxon>Sporomusa</taxon>
    </lineage>
</organism>
<name>A0A0U1KUR3_9FIRM</name>
<dbReference type="AlphaFoldDB" id="A0A0U1KUR3"/>
<protein>
    <submittedName>
        <fullName evidence="1">Uncharacterized protein</fullName>
    </submittedName>
</protein>
<keyword evidence="2" id="KW-1185">Reference proteome</keyword>
<accession>A0A0U1KUR3</accession>
<proteinExistence type="predicted"/>
<sequence>MPTFRKLLSGGRSSRPAPIFQLVPGQPLTTGYFLLQVEPAIRHGIAELLESNPRHALTELALIAYLMGMGFDYPTAQVIVEAWEKDDILLAQGILTE</sequence>
<gene>
    <name evidence="1" type="ORF">SpAn4DRAFT_1631</name>
</gene>
<evidence type="ECO:0000313" key="1">
    <source>
        <dbReference type="EMBL" id="CQR70653.1"/>
    </source>
</evidence>
<dbReference type="EMBL" id="CTRP01000003">
    <property type="protein sequence ID" value="CQR70653.1"/>
    <property type="molecule type" value="Genomic_DNA"/>
</dbReference>
<dbReference type="Proteomes" id="UP000049855">
    <property type="component" value="Unassembled WGS sequence"/>
</dbReference>
<reference evidence="2" key="1">
    <citation type="submission" date="2015-03" db="EMBL/GenBank/DDBJ databases">
        <authorList>
            <person name="Nijsse Bart"/>
        </authorList>
    </citation>
    <scope>NUCLEOTIDE SEQUENCE [LARGE SCALE GENOMIC DNA]</scope>
</reference>